<dbReference type="PANTHER" id="PTHR18934">
    <property type="entry name" value="ATP-DEPENDENT RNA HELICASE"/>
    <property type="match status" value="1"/>
</dbReference>
<dbReference type="SMART" id="SM00847">
    <property type="entry name" value="HA2"/>
    <property type="match status" value="1"/>
</dbReference>
<dbReference type="Pfam" id="PF21010">
    <property type="entry name" value="HA2_C"/>
    <property type="match status" value="1"/>
</dbReference>
<dbReference type="FunFam" id="3.40.50.300:FF:001214">
    <property type="entry name" value="DExH-box ATP-dependent RNA helicase"/>
    <property type="match status" value="1"/>
</dbReference>
<keyword evidence="12" id="KW-1185">Reference proteome</keyword>
<accession>A0A0T6BHU2</accession>
<dbReference type="PANTHER" id="PTHR18934:SF145">
    <property type="entry name" value="ATP-DEPENDENT RNA HELICASE DHX57-RELATED"/>
    <property type="match status" value="1"/>
</dbReference>
<feature type="domain" description="Helicase ATP-binding" evidence="9">
    <location>
        <begin position="133"/>
        <end position="303"/>
    </location>
</feature>
<comment type="catalytic activity">
    <reaction evidence="8">
        <text>ATP + H2O = ADP + phosphate + H(+)</text>
        <dbReference type="Rhea" id="RHEA:13065"/>
        <dbReference type="ChEBI" id="CHEBI:15377"/>
        <dbReference type="ChEBI" id="CHEBI:15378"/>
        <dbReference type="ChEBI" id="CHEBI:30616"/>
        <dbReference type="ChEBI" id="CHEBI:43474"/>
        <dbReference type="ChEBI" id="CHEBI:456216"/>
        <dbReference type="EC" id="3.6.4.13"/>
    </reaction>
</comment>
<evidence type="ECO:0000313" key="11">
    <source>
        <dbReference type="EMBL" id="KRT86814.1"/>
    </source>
</evidence>
<dbReference type="Pfam" id="PF00270">
    <property type="entry name" value="DEAD"/>
    <property type="match status" value="1"/>
</dbReference>
<dbReference type="FunFam" id="3.40.50.300:FF:000325">
    <property type="entry name" value="ATP-dependent RNA helicase DHX29"/>
    <property type="match status" value="1"/>
</dbReference>
<gene>
    <name evidence="11" type="ORF">AMK59_2491</name>
</gene>
<evidence type="ECO:0000313" key="12">
    <source>
        <dbReference type="Proteomes" id="UP000051574"/>
    </source>
</evidence>
<dbReference type="PROSITE" id="PS51192">
    <property type="entry name" value="HELICASE_ATP_BIND_1"/>
    <property type="match status" value="1"/>
</dbReference>
<dbReference type="CDD" id="cd18791">
    <property type="entry name" value="SF2_C_RHA"/>
    <property type="match status" value="1"/>
</dbReference>
<name>A0A0T6BHU2_9SCAR</name>
<proteinExistence type="inferred from homology"/>
<dbReference type="OrthoDB" id="6729153at2759"/>
<dbReference type="Pfam" id="PF07717">
    <property type="entry name" value="OB_NTP_bind"/>
    <property type="match status" value="1"/>
</dbReference>
<evidence type="ECO:0000256" key="2">
    <source>
        <dbReference type="ARBA" id="ARBA00012552"/>
    </source>
</evidence>
<dbReference type="EC" id="3.6.4.13" evidence="2"/>
<dbReference type="InterPro" id="IPR007502">
    <property type="entry name" value="Helicase-assoc_dom"/>
</dbReference>
<feature type="domain" description="Helicase C-terminal" evidence="10">
    <location>
        <begin position="399"/>
        <end position="579"/>
    </location>
</feature>
<dbReference type="InterPro" id="IPR014001">
    <property type="entry name" value="Helicase_ATP-bd"/>
</dbReference>
<dbReference type="FunFam" id="1.20.120.1080:FF:000002">
    <property type="entry name" value="Putative ATP-dependent RNA helicase DHX36"/>
    <property type="match status" value="1"/>
</dbReference>
<dbReference type="InterPro" id="IPR048333">
    <property type="entry name" value="HA2_WH"/>
</dbReference>
<dbReference type="SUPFAM" id="SSF52540">
    <property type="entry name" value="P-loop containing nucleoside triphosphate hydrolases"/>
    <property type="match status" value="1"/>
</dbReference>
<evidence type="ECO:0000256" key="7">
    <source>
        <dbReference type="ARBA" id="ARBA00023054"/>
    </source>
</evidence>
<sequence length="916" mass="103531">MPDQMNLHICKRLYQEAEVLAQDGMASIYSIAELLKNDAEIKNFIANTPLRFLSPNEKLFPKVKDNNISVAKETHYLKGTTSKQKLTVTQEQVNEDNQRLVKLHKSKLNDEKYKTMIGYRKKLPAWQMKEGILTAIRGSKVVVVSGETGCGKSTQVPQFVLDEWLNNYSKVDNEHVEIICTQPRRISAIGVAERVADERTERIGQTVGYQIRLENKISSLTRLTFCTTGILLRRLEVDNLLSNVTHIIVDEVHERSVESDFLLLILKDLLLKRPDLRIILMSATLNANLFSDYFGNIPILEIPGRTFPVEQLFLEDILDLSDFVLEENTQYTRKIKGNEYDLDAEIASCDITSPNARPKDIIKDENLTIAQMLARYQGRKIKTCKNMYLMDTDKVNLDLIESILTWIVFGSHSYPKTGTILIFLPGISEITALFQQLQDHPDFNNRTGNYLLVPLHSSLSSEEQALVFKKPKDGVRKIVISTNIAETSITIDDCVYVIDSGKMKEKGFDSNRNMESLDTVWVTKANALQRKGRAGRVMSGVCIHLFTSHRYGHHMLSQPVPEIKRVPLEQLILHIKILPNFNNKTPEEVLGSVLETPTLESITASITRLQYVGALDKNIALTALGHHLATLPVDVKIGKLMLYGAIFGCVDSALTIAACLSHKSPFTSPFGKKEKVDAKKKEFSHGYSDQITTLNAYKKWLAAHKKSYFAGQNFANENYLSHKTLLTLADIKHQYLELLVSIDFVPINLRPKRKPGDDQVLSLTGVDFNKNGDNVRLVSAILCAALYPNIVIISTPEKSFSYSAAGAVPKQPEAKELKFKTKYEQVFLHPSSVLYTIRQFPSPYLVYQEKVKTSKIYVRDCSMIPVISMILFSGFDVHINVHNGITFIVLDDGWIVFKVEEHKIAEMVKVLRLELV</sequence>
<dbReference type="InterPro" id="IPR001650">
    <property type="entry name" value="Helicase_C-like"/>
</dbReference>
<dbReference type="PROSITE" id="PS51194">
    <property type="entry name" value="HELICASE_CTER"/>
    <property type="match status" value="1"/>
</dbReference>
<comment type="caution">
    <text evidence="11">The sequence shown here is derived from an EMBL/GenBank/DDBJ whole genome shotgun (WGS) entry which is preliminary data.</text>
</comment>
<dbReference type="InterPro" id="IPR027417">
    <property type="entry name" value="P-loop_NTPase"/>
</dbReference>
<dbReference type="AlphaFoldDB" id="A0A0T6BHU2"/>
<keyword evidence="5 11" id="KW-0347">Helicase</keyword>
<keyword evidence="4" id="KW-0378">Hydrolase</keyword>
<dbReference type="Pfam" id="PF00271">
    <property type="entry name" value="Helicase_C"/>
    <property type="match status" value="1"/>
</dbReference>
<dbReference type="GO" id="GO:0003724">
    <property type="term" value="F:RNA helicase activity"/>
    <property type="evidence" value="ECO:0007669"/>
    <property type="project" value="UniProtKB-EC"/>
</dbReference>
<evidence type="ECO:0000256" key="8">
    <source>
        <dbReference type="ARBA" id="ARBA00047984"/>
    </source>
</evidence>
<dbReference type="EMBL" id="LJIG01000126">
    <property type="protein sequence ID" value="KRT86814.1"/>
    <property type="molecule type" value="Genomic_DNA"/>
</dbReference>
<dbReference type="GO" id="GO:0005524">
    <property type="term" value="F:ATP binding"/>
    <property type="evidence" value="ECO:0007669"/>
    <property type="project" value="UniProtKB-KW"/>
</dbReference>
<evidence type="ECO:0000256" key="1">
    <source>
        <dbReference type="ARBA" id="ARBA00008792"/>
    </source>
</evidence>
<dbReference type="SMART" id="SM00490">
    <property type="entry name" value="HELICc"/>
    <property type="match status" value="1"/>
</dbReference>
<evidence type="ECO:0000256" key="3">
    <source>
        <dbReference type="ARBA" id="ARBA00022741"/>
    </source>
</evidence>
<reference evidence="11 12" key="1">
    <citation type="submission" date="2015-09" db="EMBL/GenBank/DDBJ databases">
        <title>Draft genome of the scarab beetle Oryctes borbonicus.</title>
        <authorList>
            <person name="Meyer J.M."/>
            <person name="Markov G.V."/>
            <person name="Baskaran P."/>
            <person name="Herrmann M."/>
            <person name="Sommer R.J."/>
            <person name="Roedelsperger C."/>
        </authorList>
    </citation>
    <scope>NUCLEOTIDE SEQUENCE [LARGE SCALE GENOMIC DNA]</scope>
    <source>
        <strain evidence="11">OB123</strain>
        <tissue evidence="11">Whole animal</tissue>
    </source>
</reference>
<evidence type="ECO:0000256" key="5">
    <source>
        <dbReference type="ARBA" id="ARBA00022806"/>
    </source>
</evidence>
<evidence type="ECO:0000256" key="6">
    <source>
        <dbReference type="ARBA" id="ARBA00022840"/>
    </source>
</evidence>
<protein>
    <recommendedName>
        <fullName evidence="2">RNA helicase</fullName>
        <ecNumber evidence="2">3.6.4.13</ecNumber>
    </recommendedName>
</protein>
<dbReference type="InterPro" id="IPR011709">
    <property type="entry name" value="DEAD-box_helicase_OB_fold"/>
</dbReference>
<dbReference type="GO" id="GO:0003723">
    <property type="term" value="F:RNA binding"/>
    <property type="evidence" value="ECO:0007669"/>
    <property type="project" value="TreeGrafter"/>
</dbReference>
<dbReference type="Gene3D" id="3.40.50.300">
    <property type="entry name" value="P-loop containing nucleotide triphosphate hydrolases"/>
    <property type="match status" value="2"/>
</dbReference>
<keyword evidence="3" id="KW-0547">Nucleotide-binding</keyword>
<evidence type="ECO:0000259" key="9">
    <source>
        <dbReference type="PROSITE" id="PS51192"/>
    </source>
</evidence>
<feature type="non-terminal residue" evidence="11">
    <location>
        <position position="916"/>
    </location>
</feature>
<dbReference type="GO" id="GO:0016787">
    <property type="term" value="F:hydrolase activity"/>
    <property type="evidence" value="ECO:0007669"/>
    <property type="project" value="UniProtKB-KW"/>
</dbReference>
<keyword evidence="7" id="KW-0175">Coiled coil</keyword>
<evidence type="ECO:0000256" key="4">
    <source>
        <dbReference type="ARBA" id="ARBA00022801"/>
    </source>
</evidence>
<keyword evidence="6" id="KW-0067">ATP-binding</keyword>
<dbReference type="InterPro" id="IPR011545">
    <property type="entry name" value="DEAD/DEAH_box_helicase_dom"/>
</dbReference>
<dbReference type="Proteomes" id="UP000051574">
    <property type="component" value="Unassembled WGS sequence"/>
</dbReference>
<dbReference type="SMART" id="SM00487">
    <property type="entry name" value="DEXDc"/>
    <property type="match status" value="1"/>
</dbReference>
<comment type="similarity">
    <text evidence="1">Belongs to the DEAD box helicase family. DEAH subfamily.</text>
</comment>
<dbReference type="Gene3D" id="1.20.120.1080">
    <property type="match status" value="1"/>
</dbReference>
<evidence type="ECO:0000259" key="10">
    <source>
        <dbReference type="PROSITE" id="PS51194"/>
    </source>
</evidence>
<organism evidence="11 12">
    <name type="scientific">Oryctes borbonicus</name>
    <dbReference type="NCBI Taxonomy" id="1629725"/>
    <lineage>
        <taxon>Eukaryota</taxon>
        <taxon>Metazoa</taxon>
        <taxon>Ecdysozoa</taxon>
        <taxon>Arthropoda</taxon>
        <taxon>Hexapoda</taxon>
        <taxon>Insecta</taxon>
        <taxon>Pterygota</taxon>
        <taxon>Neoptera</taxon>
        <taxon>Endopterygota</taxon>
        <taxon>Coleoptera</taxon>
        <taxon>Polyphaga</taxon>
        <taxon>Scarabaeiformia</taxon>
        <taxon>Scarabaeidae</taxon>
        <taxon>Dynastinae</taxon>
        <taxon>Oryctes</taxon>
    </lineage>
</organism>
<dbReference type="Pfam" id="PF04408">
    <property type="entry name" value="WHD_HA2"/>
    <property type="match status" value="1"/>
</dbReference>